<dbReference type="InterPro" id="IPR003593">
    <property type="entry name" value="AAA+_ATPase"/>
</dbReference>
<dbReference type="PANTHER" id="PTHR21610:SF9">
    <property type="entry name" value="VON WILLEBRAND FACTOR A DOMAIN-CONTAINING PROTEIN 8"/>
    <property type="match status" value="1"/>
</dbReference>
<organism evidence="2 3">
    <name type="scientific">Symbiodinium necroappetens</name>
    <dbReference type="NCBI Taxonomy" id="1628268"/>
    <lineage>
        <taxon>Eukaryota</taxon>
        <taxon>Sar</taxon>
        <taxon>Alveolata</taxon>
        <taxon>Dinophyceae</taxon>
        <taxon>Suessiales</taxon>
        <taxon>Symbiodiniaceae</taxon>
        <taxon>Symbiodinium</taxon>
    </lineage>
</organism>
<keyword evidence="3" id="KW-1185">Reference proteome</keyword>
<dbReference type="EMBL" id="CAJNJA010013026">
    <property type="protein sequence ID" value="CAE7311017.1"/>
    <property type="molecule type" value="Genomic_DNA"/>
</dbReference>
<dbReference type="InterPro" id="IPR011704">
    <property type="entry name" value="ATPase_dyneun-rel_AAA"/>
</dbReference>
<dbReference type="InterPro" id="IPR039891">
    <property type="entry name" value="VWA8"/>
</dbReference>
<evidence type="ECO:0000313" key="3">
    <source>
        <dbReference type="Proteomes" id="UP000601435"/>
    </source>
</evidence>
<dbReference type="SUPFAM" id="SSF52540">
    <property type="entry name" value="P-loop containing nucleoside triphosphate hydrolases"/>
    <property type="match status" value="2"/>
</dbReference>
<feature type="domain" description="AAA+ ATPase" evidence="1">
    <location>
        <begin position="387"/>
        <end position="505"/>
    </location>
</feature>
<comment type="caution">
    <text evidence="2">The sequence shown here is derived from an EMBL/GenBank/DDBJ whole genome shotgun (WGS) entry which is preliminary data.</text>
</comment>
<dbReference type="GO" id="GO:0016887">
    <property type="term" value="F:ATP hydrolysis activity"/>
    <property type="evidence" value="ECO:0007669"/>
    <property type="project" value="InterPro"/>
</dbReference>
<name>A0A812NL93_9DINO</name>
<evidence type="ECO:0000313" key="2">
    <source>
        <dbReference type="EMBL" id="CAE7311017.1"/>
    </source>
</evidence>
<dbReference type="Pfam" id="PF07728">
    <property type="entry name" value="AAA_5"/>
    <property type="match status" value="2"/>
</dbReference>
<dbReference type="SMART" id="SM00382">
    <property type="entry name" value="AAA"/>
    <property type="match status" value="2"/>
</dbReference>
<dbReference type="AlphaFoldDB" id="A0A812NL93"/>
<dbReference type="Gene3D" id="3.40.50.300">
    <property type="entry name" value="P-loop containing nucleotide triphosphate hydrolases"/>
    <property type="match status" value="2"/>
</dbReference>
<dbReference type="OrthoDB" id="5186at2759"/>
<dbReference type="GO" id="GO:0005737">
    <property type="term" value="C:cytoplasm"/>
    <property type="evidence" value="ECO:0007669"/>
    <property type="project" value="TreeGrafter"/>
</dbReference>
<proteinExistence type="predicted"/>
<dbReference type="InterPro" id="IPR027417">
    <property type="entry name" value="P-loop_NTPase"/>
</dbReference>
<reference evidence="2" key="1">
    <citation type="submission" date="2021-02" db="EMBL/GenBank/DDBJ databases">
        <authorList>
            <person name="Dougan E. K."/>
            <person name="Rhodes N."/>
            <person name="Thang M."/>
            <person name="Chan C."/>
        </authorList>
    </citation>
    <scope>NUCLEOTIDE SEQUENCE</scope>
</reference>
<protein>
    <submittedName>
        <fullName evidence="2">Vwa8 protein</fullName>
    </submittedName>
</protein>
<gene>
    <name evidence="2" type="primary">Vwa8</name>
    <name evidence="2" type="ORF">SNEC2469_LOCUS7735</name>
</gene>
<sequence length="667" mass="72664">MQHFSPGEKLKAQTGDWRAARHGLNTVATQSSFGDRPAWVPMSFRSQASLLSDLMADHAAGADLALVGEKGSGKSAIVRAFAALLGYRTRSLFCYRDMSSRDLLQRRMTDPLGNTEWRDSSVVEAAICGDLAILDGVHRLAKGSLYATLAPLLSDRACALPDGTLLCSPRFWEKWSEGGSLAALGARQVHPAFRLIVCGETPESGQSRGWIDEEVGTLFHFHAVAALPSHEQRSLAVLCAATAAEAKDKPVDKLLAYGQAAKAAVSKDADLRPLQLSLRALLRASRHLCLRPEDAAGAIARAFSARLTFLPSSQRQLGEKLLAEAGIRPSPRETNITASEVAGQLQLGSVRCQLRTPNRPELVPQVHFVETPAHMTLLQSMLVSWIAGQHLLLVGNQGVGKNKLADQLLGLLRCEREYVQLHRDTTVQSLTLSPTLEAGVVGWQDSALIRAARAGRCLVVDEADKAPLEVVCVLKALAEDGELSLPDGRALVRSSDPRASAGDSDEFLPIADGFRMIVLANRPGFPFLGNDFYRVCGDVFDCHAVEYLDKESELELLRQTAPLVPQEKLAALSDLFLDLRKLSDAGQLSYPYSTRDLVKLAAHAQHFPGDSSEELAANVFGFDAYQEDQRDRLLKALRRHGFAKGKAGEAELFGESRGRKHLRLIQR</sequence>
<evidence type="ECO:0000259" key="1">
    <source>
        <dbReference type="SMART" id="SM00382"/>
    </source>
</evidence>
<feature type="domain" description="AAA+ ATPase" evidence="1">
    <location>
        <begin position="60"/>
        <end position="261"/>
    </location>
</feature>
<accession>A0A812NL93</accession>
<dbReference type="PANTHER" id="PTHR21610">
    <property type="entry name" value="VON WILLEBRAND FACTOR A DOMAIN-CONTAINING PROTEIN 8"/>
    <property type="match status" value="1"/>
</dbReference>
<dbReference type="Proteomes" id="UP000601435">
    <property type="component" value="Unassembled WGS sequence"/>
</dbReference>
<dbReference type="GO" id="GO:0005524">
    <property type="term" value="F:ATP binding"/>
    <property type="evidence" value="ECO:0007669"/>
    <property type="project" value="InterPro"/>
</dbReference>